<sequence>MSSSYPTSYSPNFPIDNNVTAETYNFGNTMLCQSAVSTYISAIDSWTTFTPATCSHNNSPTASTNPSSALTITSTGFATLQETSLSDASVSTVTKFSSTGTTTTITGSLSTNSQTSSAPKEVLVPGLSGISGLGWILYFSYKLLH</sequence>
<dbReference type="AlphaFoldDB" id="W9CGI0"/>
<gene>
    <name evidence="1" type="ORF">SBOR_5970</name>
</gene>
<dbReference type="HOGENOM" id="CLU_1787948_0_0_1"/>
<evidence type="ECO:0000313" key="1">
    <source>
        <dbReference type="EMBL" id="ESZ93665.1"/>
    </source>
</evidence>
<evidence type="ECO:0000313" key="2">
    <source>
        <dbReference type="Proteomes" id="UP000019487"/>
    </source>
</evidence>
<dbReference type="EMBL" id="AYSA01000299">
    <property type="protein sequence ID" value="ESZ93665.1"/>
    <property type="molecule type" value="Genomic_DNA"/>
</dbReference>
<reference evidence="1 2" key="1">
    <citation type="journal article" date="2014" name="Genome Announc.">
        <title>Draft genome sequence of Sclerotinia borealis, a psychrophilic plant pathogenic fungus.</title>
        <authorList>
            <person name="Mardanov A.V."/>
            <person name="Beletsky A.V."/>
            <person name="Kadnikov V.V."/>
            <person name="Ignatov A.N."/>
            <person name="Ravin N.V."/>
        </authorList>
    </citation>
    <scope>NUCLEOTIDE SEQUENCE [LARGE SCALE GENOMIC DNA]</scope>
    <source>
        <strain evidence="2">F-4157</strain>
    </source>
</reference>
<proteinExistence type="predicted"/>
<name>W9CGI0_SCLBF</name>
<comment type="caution">
    <text evidence="1">The sequence shown here is derived from an EMBL/GenBank/DDBJ whole genome shotgun (WGS) entry which is preliminary data.</text>
</comment>
<dbReference type="Proteomes" id="UP000019487">
    <property type="component" value="Unassembled WGS sequence"/>
</dbReference>
<protein>
    <submittedName>
        <fullName evidence="1">Uncharacterized protein</fullName>
    </submittedName>
</protein>
<organism evidence="1 2">
    <name type="scientific">Sclerotinia borealis (strain F-4128)</name>
    <dbReference type="NCBI Taxonomy" id="1432307"/>
    <lineage>
        <taxon>Eukaryota</taxon>
        <taxon>Fungi</taxon>
        <taxon>Dikarya</taxon>
        <taxon>Ascomycota</taxon>
        <taxon>Pezizomycotina</taxon>
        <taxon>Leotiomycetes</taxon>
        <taxon>Helotiales</taxon>
        <taxon>Sclerotiniaceae</taxon>
        <taxon>Sclerotinia</taxon>
    </lineage>
</organism>
<dbReference type="OrthoDB" id="3556700at2759"/>
<keyword evidence="2" id="KW-1185">Reference proteome</keyword>
<accession>W9CGI0</accession>